<evidence type="ECO:0000256" key="8">
    <source>
        <dbReference type="ARBA" id="ARBA00048754"/>
    </source>
</evidence>
<dbReference type="SUPFAM" id="SSF51395">
    <property type="entry name" value="FMN-linked oxidoreductases"/>
    <property type="match status" value="1"/>
</dbReference>
<dbReference type="RefSeq" id="WP_094784271.1">
    <property type="nucleotide sequence ID" value="NZ_BEDT01000002.1"/>
</dbReference>
<comment type="subunit">
    <text evidence="2">Homotetramer.</text>
</comment>
<dbReference type="GO" id="GO:0010181">
    <property type="term" value="F:FMN binding"/>
    <property type="evidence" value="ECO:0007669"/>
    <property type="project" value="InterPro"/>
</dbReference>
<evidence type="ECO:0000256" key="1">
    <source>
        <dbReference type="ARBA" id="ARBA00001917"/>
    </source>
</evidence>
<dbReference type="PIRSF" id="PIRSF000138">
    <property type="entry name" value="Al-hdrx_acd_dh"/>
    <property type="match status" value="1"/>
</dbReference>
<name>A0A224WYI3_9LACT</name>
<feature type="active site" description="Proton acceptor" evidence="9">
    <location>
        <position position="265"/>
    </location>
</feature>
<evidence type="ECO:0000256" key="6">
    <source>
        <dbReference type="ARBA" id="ARBA00024042"/>
    </source>
</evidence>
<dbReference type="Pfam" id="PF01070">
    <property type="entry name" value="FMN_dh"/>
    <property type="match status" value="1"/>
</dbReference>
<feature type="binding site" evidence="10">
    <location>
        <position position="268"/>
    </location>
    <ligand>
        <name>glyoxylate</name>
        <dbReference type="ChEBI" id="CHEBI:36655"/>
    </ligand>
</feature>
<dbReference type="PROSITE" id="PS51349">
    <property type="entry name" value="FMN_HYDROXY_ACID_DH_2"/>
    <property type="match status" value="1"/>
</dbReference>
<comment type="caution">
    <text evidence="12">The sequence shown here is derived from an EMBL/GenBank/DDBJ whole genome shotgun (WGS) entry which is preliminary data.</text>
</comment>
<dbReference type="Proteomes" id="UP000218689">
    <property type="component" value="Unassembled WGS sequence"/>
</dbReference>
<reference evidence="13" key="1">
    <citation type="submission" date="2017-08" db="EMBL/GenBank/DDBJ databases">
        <title>Draft genome sequence of Lactococcus sp. strain Rs-Y01, isolated from the gut of the lower termite Reticulitermes speratus.</title>
        <authorList>
            <person name="Ohkuma M."/>
            <person name="Yuki M."/>
        </authorList>
    </citation>
    <scope>NUCLEOTIDE SEQUENCE [LARGE SCALE GENOMIC DNA]</scope>
    <source>
        <strain evidence="13">Rs-Y01</strain>
    </source>
</reference>
<dbReference type="PANTHER" id="PTHR10578">
    <property type="entry name" value="S -2-HYDROXY-ACID OXIDASE-RELATED"/>
    <property type="match status" value="1"/>
</dbReference>
<evidence type="ECO:0000256" key="4">
    <source>
        <dbReference type="ARBA" id="ARBA00022643"/>
    </source>
</evidence>
<evidence type="ECO:0000256" key="2">
    <source>
        <dbReference type="ARBA" id="ARBA00011881"/>
    </source>
</evidence>
<gene>
    <name evidence="12" type="ORF">RsY01_796</name>
</gene>
<evidence type="ECO:0000256" key="7">
    <source>
        <dbReference type="ARBA" id="ARBA00029513"/>
    </source>
</evidence>
<evidence type="ECO:0000256" key="10">
    <source>
        <dbReference type="PIRSR" id="PIRSR000138-2"/>
    </source>
</evidence>
<dbReference type="GO" id="GO:0016491">
    <property type="term" value="F:oxidoreductase activity"/>
    <property type="evidence" value="ECO:0007669"/>
    <property type="project" value="UniProtKB-KW"/>
</dbReference>
<feature type="binding site" evidence="10">
    <location>
        <position position="141"/>
    </location>
    <ligand>
        <name>glyoxylate</name>
        <dbReference type="ChEBI" id="CHEBI:36655"/>
    </ligand>
</feature>
<comment type="cofactor">
    <cofactor evidence="1">
        <name>FMN</name>
        <dbReference type="ChEBI" id="CHEBI:58210"/>
    </cofactor>
</comment>
<feature type="binding site" evidence="10">
    <location>
        <position position="176"/>
    </location>
    <ligand>
        <name>glyoxylate</name>
        <dbReference type="ChEBI" id="CHEBI:36655"/>
    </ligand>
</feature>
<keyword evidence="4 10" id="KW-0288">FMN</keyword>
<keyword evidence="13" id="KW-1185">Reference proteome</keyword>
<evidence type="ECO:0000259" key="11">
    <source>
        <dbReference type="PROSITE" id="PS51349"/>
    </source>
</evidence>
<dbReference type="InterPro" id="IPR008259">
    <property type="entry name" value="FMN_hydac_DH_AS"/>
</dbReference>
<dbReference type="EMBL" id="BEDT01000002">
    <property type="protein sequence ID" value="GAX47198.1"/>
    <property type="molecule type" value="Genomic_DNA"/>
</dbReference>
<dbReference type="PANTHER" id="PTHR10578:SF107">
    <property type="entry name" value="2-HYDROXYACID OXIDASE 1"/>
    <property type="match status" value="1"/>
</dbReference>
<dbReference type="PROSITE" id="PS00557">
    <property type="entry name" value="FMN_HYDROXY_ACID_DH_1"/>
    <property type="match status" value="1"/>
</dbReference>
<keyword evidence="5" id="KW-0560">Oxidoreductase</keyword>
<evidence type="ECO:0000313" key="12">
    <source>
        <dbReference type="EMBL" id="GAX47198.1"/>
    </source>
</evidence>
<feature type="binding site" evidence="10">
    <location>
        <position position="241"/>
    </location>
    <ligand>
        <name>FMN</name>
        <dbReference type="ChEBI" id="CHEBI:58210"/>
    </ligand>
</feature>
<accession>A0A224WYI3</accession>
<feature type="binding site" evidence="10">
    <location>
        <begin position="319"/>
        <end position="320"/>
    </location>
    <ligand>
        <name>FMN</name>
        <dbReference type="ChEBI" id="CHEBI:58210"/>
    </ligand>
</feature>
<organism evidence="12 13">
    <name type="scientific">Pseudolactococcus reticulitermitis</name>
    <dbReference type="NCBI Taxonomy" id="2025039"/>
    <lineage>
        <taxon>Bacteria</taxon>
        <taxon>Bacillati</taxon>
        <taxon>Bacillota</taxon>
        <taxon>Bacilli</taxon>
        <taxon>Lactobacillales</taxon>
        <taxon>Streptococcaceae</taxon>
        <taxon>Pseudolactococcus</taxon>
    </lineage>
</organism>
<sequence>MSYITSTQERHIDILDIPSLEPKVGANMAKGAFGYLSGAAEDELVLKANPLAFNHKLIAPRVLQDIENPDLTTEFLGLKLSAPIIAVPIAAHGLVHEKAELDTAQGVADAGTIFSLSTYGNATVDDVAKVVPEAPKFFQLYMSKDDNFNRWILDKAVKGGYKAIILTADSTLGGYRESDIVNNFTFPNVMRNLEEWSKLSSDGETGSGEGIAAIYAKAKQALSLKDIAFIKDYTHLPVFVKGVQSPKDVDPLIAAGVDGIWVSNHGGRQLDGGPASFDVLADIAKVVNKRVPIVFDSGVRRGQHIFKALASGADVVGIGRPMLWGLNLGGRQGVTDVFDHFKKELMITMQLAGTHNVAEIKATELIDAK</sequence>
<feature type="binding site" evidence="10">
    <location>
        <position position="35"/>
    </location>
    <ligand>
        <name>glyoxylate</name>
        <dbReference type="ChEBI" id="CHEBI:36655"/>
    </ligand>
</feature>
<evidence type="ECO:0000256" key="9">
    <source>
        <dbReference type="PIRSR" id="PIRSR000138-1"/>
    </source>
</evidence>
<evidence type="ECO:0000256" key="5">
    <source>
        <dbReference type="ARBA" id="ARBA00023002"/>
    </source>
</evidence>
<protein>
    <recommendedName>
        <fullName evidence="7">L-lactate oxidase</fullName>
    </recommendedName>
</protein>
<feature type="binding site" evidence="10">
    <location>
        <position position="263"/>
    </location>
    <ligand>
        <name>glyoxylate</name>
        <dbReference type="ChEBI" id="CHEBI:36655"/>
    </ligand>
</feature>
<dbReference type="InterPro" id="IPR012133">
    <property type="entry name" value="Alpha-hydoxy_acid_DH_FMN"/>
</dbReference>
<dbReference type="Gene3D" id="3.20.20.70">
    <property type="entry name" value="Aldolase class I"/>
    <property type="match status" value="1"/>
</dbReference>
<comment type="similarity">
    <text evidence="6">Belongs to the FMN-dependent alpha-hydroxy acid dehydrogenase family.</text>
</comment>
<evidence type="ECO:0000256" key="3">
    <source>
        <dbReference type="ARBA" id="ARBA00022630"/>
    </source>
</evidence>
<feature type="binding site" evidence="10">
    <location>
        <position position="117"/>
    </location>
    <ligand>
        <name>FMN</name>
        <dbReference type="ChEBI" id="CHEBI:58210"/>
    </ligand>
</feature>
<feature type="domain" description="FMN hydroxy acid dehydrogenase" evidence="11">
    <location>
        <begin position="9"/>
        <end position="369"/>
    </location>
</feature>
<dbReference type="InterPro" id="IPR037396">
    <property type="entry name" value="FMN_HAD"/>
</dbReference>
<dbReference type="OrthoDB" id="9770452at2"/>
<feature type="binding site" evidence="10">
    <location>
        <position position="139"/>
    </location>
    <ligand>
        <name>FMN</name>
        <dbReference type="ChEBI" id="CHEBI:58210"/>
    </ligand>
</feature>
<keyword evidence="3 10" id="KW-0285">Flavoprotein</keyword>
<dbReference type="CDD" id="cd04737">
    <property type="entry name" value="LOX_like_FMN"/>
    <property type="match status" value="1"/>
</dbReference>
<feature type="binding site" evidence="10">
    <location>
        <begin position="296"/>
        <end position="300"/>
    </location>
    <ligand>
        <name>FMN</name>
        <dbReference type="ChEBI" id="CHEBI:58210"/>
    </ligand>
</feature>
<dbReference type="InterPro" id="IPR000262">
    <property type="entry name" value="FMN-dep_DH"/>
</dbReference>
<comment type="catalytic activity">
    <reaction evidence="8">
        <text>(S)-lactate + O2 = pyruvate + H2O2</text>
        <dbReference type="Rhea" id="RHEA:55868"/>
        <dbReference type="ChEBI" id="CHEBI:15361"/>
        <dbReference type="ChEBI" id="CHEBI:15379"/>
        <dbReference type="ChEBI" id="CHEBI:16240"/>
        <dbReference type="ChEBI" id="CHEBI:16651"/>
    </reaction>
    <physiologicalReaction direction="left-to-right" evidence="8">
        <dbReference type="Rhea" id="RHEA:55869"/>
    </physiologicalReaction>
</comment>
<feature type="binding site" evidence="10">
    <location>
        <begin position="88"/>
        <end position="90"/>
    </location>
    <ligand>
        <name>FMN</name>
        <dbReference type="ChEBI" id="CHEBI:58210"/>
    </ligand>
</feature>
<feature type="binding site" evidence="10">
    <location>
        <position position="167"/>
    </location>
    <ligand>
        <name>glyoxylate</name>
        <dbReference type="ChEBI" id="CHEBI:36655"/>
    </ligand>
</feature>
<dbReference type="AlphaFoldDB" id="A0A224WYI3"/>
<feature type="binding site" evidence="10">
    <location>
        <position position="265"/>
    </location>
    <ligand>
        <name>glyoxylate</name>
        <dbReference type="ChEBI" id="CHEBI:36655"/>
    </ligand>
</feature>
<proteinExistence type="inferred from homology"/>
<dbReference type="InterPro" id="IPR013785">
    <property type="entry name" value="Aldolase_TIM"/>
</dbReference>
<evidence type="ECO:0000313" key="13">
    <source>
        <dbReference type="Proteomes" id="UP000218689"/>
    </source>
</evidence>